<dbReference type="EMBL" id="JAAGNN010000006">
    <property type="protein sequence ID" value="KAF4088197.1"/>
    <property type="molecule type" value="Genomic_DNA"/>
</dbReference>
<proteinExistence type="predicted"/>
<evidence type="ECO:0000313" key="2">
    <source>
        <dbReference type="Proteomes" id="UP000593565"/>
    </source>
</evidence>
<protein>
    <submittedName>
        <fullName evidence="1">Uncharacterized protein</fullName>
    </submittedName>
</protein>
<keyword evidence="2" id="KW-1185">Reference proteome</keyword>
<dbReference type="Proteomes" id="UP000593565">
    <property type="component" value="Unassembled WGS sequence"/>
</dbReference>
<accession>A0A7J6B1A5</accession>
<evidence type="ECO:0000313" key="1">
    <source>
        <dbReference type="EMBL" id="KAF4088197.1"/>
    </source>
</evidence>
<organism evidence="1 2">
    <name type="scientific">Ameiurus melas</name>
    <name type="common">Black bullhead</name>
    <name type="synonym">Silurus melas</name>
    <dbReference type="NCBI Taxonomy" id="219545"/>
    <lineage>
        <taxon>Eukaryota</taxon>
        <taxon>Metazoa</taxon>
        <taxon>Chordata</taxon>
        <taxon>Craniata</taxon>
        <taxon>Vertebrata</taxon>
        <taxon>Euteleostomi</taxon>
        <taxon>Actinopterygii</taxon>
        <taxon>Neopterygii</taxon>
        <taxon>Teleostei</taxon>
        <taxon>Ostariophysi</taxon>
        <taxon>Siluriformes</taxon>
        <taxon>Ictaluridae</taxon>
        <taxon>Ameiurus</taxon>
    </lineage>
</organism>
<gene>
    <name evidence="1" type="ORF">AMELA_G00079690</name>
</gene>
<dbReference type="AlphaFoldDB" id="A0A7J6B1A5"/>
<reference evidence="1 2" key="1">
    <citation type="submission" date="2020-02" db="EMBL/GenBank/DDBJ databases">
        <title>A chromosome-scale genome assembly of the black bullhead catfish (Ameiurus melas).</title>
        <authorList>
            <person name="Wen M."/>
            <person name="Zham M."/>
            <person name="Cabau C."/>
            <person name="Klopp C."/>
            <person name="Donnadieu C."/>
            <person name="Roques C."/>
            <person name="Bouchez O."/>
            <person name="Lampietro C."/>
            <person name="Jouanno E."/>
            <person name="Herpin A."/>
            <person name="Louis A."/>
            <person name="Berthelot C."/>
            <person name="Parey E."/>
            <person name="Roest-Crollius H."/>
            <person name="Braasch I."/>
            <person name="Postlethwait J."/>
            <person name="Robinson-Rechavi M."/>
            <person name="Echchiki A."/>
            <person name="Begum T."/>
            <person name="Montfort J."/>
            <person name="Schartl M."/>
            <person name="Bobe J."/>
            <person name="Guiguen Y."/>
        </authorList>
    </citation>
    <scope>NUCLEOTIDE SEQUENCE [LARGE SCALE GENOMIC DNA]</scope>
    <source>
        <strain evidence="1">M_S1</strain>
        <tissue evidence="1">Blood</tissue>
    </source>
</reference>
<name>A0A7J6B1A5_AMEME</name>
<comment type="caution">
    <text evidence="1">The sequence shown here is derived from an EMBL/GenBank/DDBJ whole genome shotgun (WGS) entry which is preliminary data.</text>
</comment>
<sequence>MFQGRFILAHPFSSAFIVEAESGACEEKRVHVTPFLVVNLRSPWPRQSVLCCGIRLKAGEPEDFCVLVVME</sequence>